<accession>B8ITQ0</accession>
<dbReference type="STRING" id="460265.Mnod_4087"/>
<organism evidence="2 3">
    <name type="scientific">Methylobacterium nodulans (strain LMG 21967 / CNCM I-2342 / ORS 2060)</name>
    <dbReference type="NCBI Taxonomy" id="460265"/>
    <lineage>
        <taxon>Bacteria</taxon>
        <taxon>Pseudomonadati</taxon>
        <taxon>Pseudomonadota</taxon>
        <taxon>Alphaproteobacteria</taxon>
        <taxon>Hyphomicrobiales</taxon>
        <taxon>Methylobacteriaceae</taxon>
        <taxon>Methylobacterium</taxon>
    </lineage>
</organism>
<dbReference type="InterPro" id="IPR041920">
    <property type="entry name" value="ROS/MUCR_sf"/>
</dbReference>
<keyword evidence="3" id="KW-1185">Reference proteome</keyword>
<dbReference type="GO" id="GO:0006355">
    <property type="term" value="P:regulation of DNA-templated transcription"/>
    <property type="evidence" value="ECO:0007669"/>
    <property type="project" value="InterPro"/>
</dbReference>
<dbReference type="HOGENOM" id="CLU_106247_0_0_5"/>
<gene>
    <name evidence="2" type="ordered locus">Mnod_4087</name>
</gene>
<dbReference type="GO" id="GO:0003677">
    <property type="term" value="F:DNA binding"/>
    <property type="evidence" value="ECO:0007669"/>
    <property type="project" value="InterPro"/>
</dbReference>
<dbReference type="Gene3D" id="1.10.10.1550">
    <property type="entry name" value="ROS/MUCR transcriptional regulator protein"/>
    <property type="match status" value="1"/>
</dbReference>
<name>B8ITQ0_METNO</name>
<dbReference type="OrthoDB" id="9809693at2"/>
<dbReference type="Pfam" id="PF05443">
    <property type="entry name" value="ROS_MUCR"/>
    <property type="match status" value="1"/>
</dbReference>
<dbReference type="KEGG" id="mno:Mnod_4087"/>
<comment type="similarity">
    <text evidence="1">Belongs to the ros/MucR family.</text>
</comment>
<proteinExistence type="inferred from homology"/>
<evidence type="ECO:0000313" key="2">
    <source>
        <dbReference type="EMBL" id="ACL58966.1"/>
    </source>
</evidence>
<evidence type="ECO:0000256" key="1">
    <source>
        <dbReference type="ARBA" id="ARBA00007031"/>
    </source>
</evidence>
<dbReference type="InterPro" id="IPR008807">
    <property type="entry name" value="ROS_MUCR"/>
</dbReference>
<dbReference type="Proteomes" id="UP000008207">
    <property type="component" value="Chromosome"/>
</dbReference>
<protein>
    <submittedName>
        <fullName evidence="2">Transcriptional regulator, MucR family</fullName>
    </submittedName>
</protein>
<dbReference type="AlphaFoldDB" id="B8ITQ0"/>
<dbReference type="RefSeq" id="WP_015930615.1">
    <property type="nucleotide sequence ID" value="NC_011894.1"/>
</dbReference>
<dbReference type="eggNOG" id="COG4957">
    <property type="taxonomic scope" value="Bacteria"/>
</dbReference>
<dbReference type="GO" id="GO:0008270">
    <property type="term" value="F:zinc ion binding"/>
    <property type="evidence" value="ECO:0007669"/>
    <property type="project" value="InterPro"/>
</dbReference>
<dbReference type="EMBL" id="CP001349">
    <property type="protein sequence ID" value="ACL58966.1"/>
    <property type="molecule type" value="Genomic_DNA"/>
</dbReference>
<reference evidence="2 3" key="1">
    <citation type="submission" date="2009-01" db="EMBL/GenBank/DDBJ databases">
        <title>Complete sequence of chromosome of Methylobacterium nodulans ORS 2060.</title>
        <authorList>
            <consortium name="US DOE Joint Genome Institute"/>
            <person name="Lucas S."/>
            <person name="Copeland A."/>
            <person name="Lapidus A."/>
            <person name="Glavina del Rio T."/>
            <person name="Dalin E."/>
            <person name="Tice H."/>
            <person name="Bruce D."/>
            <person name="Goodwin L."/>
            <person name="Pitluck S."/>
            <person name="Sims D."/>
            <person name="Brettin T."/>
            <person name="Detter J.C."/>
            <person name="Han C."/>
            <person name="Larimer F."/>
            <person name="Land M."/>
            <person name="Hauser L."/>
            <person name="Kyrpides N."/>
            <person name="Ivanova N."/>
            <person name="Marx C.J."/>
            <person name="Richardson P."/>
        </authorList>
    </citation>
    <scope>NUCLEOTIDE SEQUENCE [LARGE SCALE GENOMIC DNA]</scope>
    <source>
        <strain evidence="3">LMG 21967 / CNCM I-2342 / ORS 2060</strain>
    </source>
</reference>
<sequence>MNDSTTTPPAQDLAGLTARIVGAYVAHNAVPTAELPVLIASVHGALAALGRPAEHEAPALVPPVPIRKTVTPDAIISLEDGRPYKSLKRHLATRGLTPEQYREKWGLPPTYPMVAESYAERRSELAKQFGLGRRAEAKAAA</sequence>
<evidence type="ECO:0000313" key="3">
    <source>
        <dbReference type="Proteomes" id="UP000008207"/>
    </source>
</evidence>